<proteinExistence type="predicted"/>
<reference evidence="6 7" key="1">
    <citation type="submission" date="2020-08" db="EMBL/GenBank/DDBJ databases">
        <title>Genomic Encyclopedia of Type Strains, Phase IV (KMG-IV): sequencing the most valuable type-strain genomes for metagenomic binning, comparative biology and taxonomic classification.</title>
        <authorList>
            <person name="Goeker M."/>
        </authorList>
    </citation>
    <scope>NUCLEOTIDE SEQUENCE [LARGE SCALE GENOMIC DNA]</scope>
    <source>
        <strain evidence="6 7">DSM 45385</strain>
    </source>
</reference>
<dbReference type="GO" id="GO:0003700">
    <property type="term" value="F:DNA-binding transcription factor activity"/>
    <property type="evidence" value="ECO:0007669"/>
    <property type="project" value="TreeGrafter"/>
</dbReference>
<comment type="caution">
    <text evidence="6">The sequence shown here is derived from an EMBL/GenBank/DDBJ whole genome shotgun (WGS) entry which is preliminary data.</text>
</comment>
<dbReference type="Pfam" id="PF00440">
    <property type="entry name" value="TetR_N"/>
    <property type="match status" value="1"/>
</dbReference>
<feature type="domain" description="HTH tetR-type" evidence="5">
    <location>
        <begin position="10"/>
        <end position="68"/>
    </location>
</feature>
<organism evidence="6 7">
    <name type="scientific">Nonomuraea endophytica</name>
    <dbReference type="NCBI Taxonomy" id="714136"/>
    <lineage>
        <taxon>Bacteria</taxon>
        <taxon>Bacillati</taxon>
        <taxon>Actinomycetota</taxon>
        <taxon>Actinomycetes</taxon>
        <taxon>Streptosporangiales</taxon>
        <taxon>Streptosporangiaceae</taxon>
        <taxon>Nonomuraea</taxon>
    </lineage>
</organism>
<dbReference type="InterPro" id="IPR050109">
    <property type="entry name" value="HTH-type_TetR-like_transc_reg"/>
</dbReference>
<keyword evidence="3" id="KW-0804">Transcription</keyword>
<keyword evidence="7" id="KW-1185">Reference proteome</keyword>
<name>A0A7W8A1B0_9ACTN</name>
<dbReference type="PROSITE" id="PS50977">
    <property type="entry name" value="HTH_TETR_2"/>
    <property type="match status" value="1"/>
</dbReference>
<dbReference type="Proteomes" id="UP000568380">
    <property type="component" value="Unassembled WGS sequence"/>
</dbReference>
<dbReference type="AlphaFoldDB" id="A0A7W8A1B0"/>
<feature type="DNA-binding region" description="H-T-H motif" evidence="4">
    <location>
        <begin position="31"/>
        <end position="50"/>
    </location>
</feature>
<dbReference type="RefSeq" id="WP_184961608.1">
    <property type="nucleotide sequence ID" value="NZ_JACHIN010000003.1"/>
</dbReference>
<evidence type="ECO:0000313" key="7">
    <source>
        <dbReference type="Proteomes" id="UP000568380"/>
    </source>
</evidence>
<accession>A0A7W8A1B0</accession>
<keyword evidence="2 4" id="KW-0238">DNA-binding</keyword>
<evidence type="ECO:0000313" key="6">
    <source>
        <dbReference type="EMBL" id="MBB5077654.1"/>
    </source>
</evidence>
<evidence type="ECO:0000256" key="4">
    <source>
        <dbReference type="PROSITE-ProRule" id="PRU00335"/>
    </source>
</evidence>
<evidence type="ECO:0000256" key="3">
    <source>
        <dbReference type="ARBA" id="ARBA00023163"/>
    </source>
</evidence>
<gene>
    <name evidence="6" type="ORF">HNR40_003127</name>
</gene>
<dbReference type="InterPro" id="IPR001647">
    <property type="entry name" value="HTH_TetR"/>
</dbReference>
<evidence type="ECO:0000256" key="1">
    <source>
        <dbReference type="ARBA" id="ARBA00023015"/>
    </source>
</evidence>
<sequence>MTVAETGLRARTRRAILDAAFSTLTGNSGASLSDVAAAAGVGRTTIHRYFPERTDLITAMSEDLLEKIALATTRARLNDGTAIQALDRLLQEYFELGDYLMLAFTEPHIIDAADWETESPADRQLIAMIERGREEGSVDARMPASWVQQVMWALLYASWQQIRDEETSKHDALGLCLLAFHKAVGSA</sequence>
<evidence type="ECO:0000259" key="5">
    <source>
        <dbReference type="PROSITE" id="PS50977"/>
    </source>
</evidence>
<dbReference type="Gene3D" id="1.10.357.10">
    <property type="entry name" value="Tetracycline Repressor, domain 2"/>
    <property type="match status" value="1"/>
</dbReference>
<dbReference type="SUPFAM" id="SSF46689">
    <property type="entry name" value="Homeodomain-like"/>
    <property type="match status" value="1"/>
</dbReference>
<protein>
    <submittedName>
        <fullName evidence="6">AcrR family transcriptional regulator</fullName>
    </submittedName>
</protein>
<evidence type="ECO:0000256" key="2">
    <source>
        <dbReference type="ARBA" id="ARBA00023125"/>
    </source>
</evidence>
<dbReference type="PANTHER" id="PTHR30055:SF234">
    <property type="entry name" value="HTH-TYPE TRANSCRIPTIONAL REGULATOR BETI"/>
    <property type="match status" value="1"/>
</dbReference>
<dbReference type="GO" id="GO:0000976">
    <property type="term" value="F:transcription cis-regulatory region binding"/>
    <property type="evidence" value="ECO:0007669"/>
    <property type="project" value="TreeGrafter"/>
</dbReference>
<dbReference type="InterPro" id="IPR009057">
    <property type="entry name" value="Homeodomain-like_sf"/>
</dbReference>
<dbReference type="EMBL" id="JACHIN010000003">
    <property type="protein sequence ID" value="MBB5077654.1"/>
    <property type="molecule type" value="Genomic_DNA"/>
</dbReference>
<keyword evidence="1" id="KW-0805">Transcription regulation</keyword>
<dbReference type="PANTHER" id="PTHR30055">
    <property type="entry name" value="HTH-TYPE TRANSCRIPTIONAL REGULATOR RUTR"/>
    <property type="match status" value="1"/>
</dbReference>